<evidence type="ECO:0000313" key="1">
    <source>
        <dbReference type="EMBL" id="RRJ85803.1"/>
    </source>
</evidence>
<dbReference type="PANTHER" id="PTHR34387">
    <property type="entry name" value="SLR1258 PROTEIN"/>
    <property type="match status" value="1"/>
</dbReference>
<protein>
    <submittedName>
        <fullName evidence="1">SIMPL domain-containing protein</fullName>
    </submittedName>
</protein>
<dbReference type="InterPro" id="IPR052022">
    <property type="entry name" value="26kDa_periplasmic_antigen"/>
</dbReference>
<dbReference type="Proteomes" id="UP000274391">
    <property type="component" value="Unassembled WGS sequence"/>
</dbReference>
<dbReference type="EMBL" id="RQVS01000017">
    <property type="protein sequence ID" value="RRJ85803.1"/>
    <property type="molecule type" value="Genomic_DNA"/>
</dbReference>
<reference evidence="1 2" key="1">
    <citation type="submission" date="2018-11" db="EMBL/GenBank/DDBJ databases">
        <title>YIM 102482-1 draft genome.</title>
        <authorList>
            <person name="Li G."/>
            <person name="Jiang Y."/>
        </authorList>
    </citation>
    <scope>NUCLEOTIDE SEQUENCE [LARGE SCALE GENOMIC DNA]</scope>
    <source>
        <strain evidence="1 2">YIM 102482-1</strain>
    </source>
</reference>
<name>A0A3P3VYQ2_9MICO</name>
<sequence>MKIRVRGSHSVSLAAEIGLARLAVQFEGEDAAATMAQAQSLANRIQAELRALPADALERFSFEAPQRYSWRPTAPDGSILPPRTTVTIEITAAFRDFEVLGERTAAWGAHPGVQLRGVEWSLTPETKPANADAVLAEAVRDARRRAEVLAAAAGAGEVRILEIADPGLGSHEPVQVAEQYLRAKSVMDAGGETVSPSPSSIWLSAAVEAVFEA</sequence>
<dbReference type="RefSeq" id="WP_124973664.1">
    <property type="nucleotide sequence ID" value="NZ_RQVS01000017.1"/>
</dbReference>
<keyword evidence="2" id="KW-1185">Reference proteome</keyword>
<dbReference type="Gene3D" id="3.30.110.170">
    <property type="entry name" value="Protein of unknown function (DUF541), domain 1"/>
    <property type="match status" value="1"/>
</dbReference>
<organism evidence="1 2">
    <name type="scientific">Gulosibacter macacae</name>
    <dbReference type="NCBI Taxonomy" id="2488791"/>
    <lineage>
        <taxon>Bacteria</taxon>
        <taxon>Bacillati</taxon>
        <taxon>Actinomycetota</taxon>
        <taxon>Actinomycetes</taxon>
        <taxon>Micrococcales</taxon>
        <taxon>Microbacteriaceae</taxon>
        <taxon>Gulosibacter</taxon>
    </lineage>
</organism>
<dbReference type="PANTHER" id="PTHR34387:SF2">
    <property type="entry name" value="SLR1258 PROTEIN"/>
    <property type="match status" value="1"/>
</dbReference>
<dbReference type="OrthoDB" id="3724496at2"/>
<dbReference type="Gene3D" id="3.30.70.2970">
    <property type="entry name" value="Protein of unknown function (DUF541), domain 2"/>
    <property type="match status" value="1"/>
</dbReference>
<dbReference type="InterPro" id="IPR007497">
    <property type="entry name" value="SIMPL/DUF541"/>
</dbReference>
<proteinExistence type="predicted"/>
<accession>A0A3P3VYQ2</accession>
<evidence type="ECO:0000313" key="2">
    <source>
        <dbReference type="Proteomes" id="UP000274391"/>
    </source>
</evidence>
<dbReference type="GO" id="GO:0006974">
    <property type="term" value="P:DNA damage response"/>
    <property type="evidence" value="ECO:0007669"/>
    <property type="project" value="TreeGrafter"/>
</dbReference>
<gene>
    <name evidence="1" type="ORF">EG850_11645</name>
</gene>
<dbReference type="AlphaFoldDB" id="A0A3P3VYQ2"/>
<comment type="caution">
    <text evidence="1">The sequence shown here is derived from an EMBL/GenBank/DDBJ whole genome shotgun (WGS) entry which is preliminary data.</text>
</comment>
<dbReference type="Pfam" id="PF04402">
    <property type="entry name" value="SIMPL"/>
    <property type="match status" value="1"/>
</dbReference>